<keyword evidence="3" id="KW-0812">Transmembrane</keyword>
<dbReference type="InterPro" id="IPR050650">
    <property type="entry name" value="Type-II_Cytokine-TF_Rcpt"/>
</dbReference>
<name>A0A1S3W7J5_ERIEU</name>
<comment type="similarity">
    <text evidence="1">Belongs to the type II cytokine receptor family.</text>
</comment>
<dbReference type="RefSeq" id="XP_016042325.2">
    <property type="nucleotide sequence ID" value="XM_016186839.2"/>
</dbReference>
<proteinExistence type="inferred from homology"/>
<feature type="signal peptide" evidence="4">
    <location>
        <begin position="1"/>
        <end position="17"/>
    </location>
</feature>
<dbReference type="SUPFAM" id="SSF49265">
    <property type="entry name" value="Fibronectin type III"/>
    <property type="match status" value="2"/>
</dbReference>
<gene>
    <name evidence="8" type="primary">IFNGR1</name>
</gene>
<dbReference type="GO" id="GO:0004896">
    <property type="term" value="F:cytokine receptor activity"/>
    <property type="evidence" value="ECO:0007669"/>
    <property type="project" value="InterPro"/>
</dbReference>
<feature type="transmembrane region" description="Helical" evidence="3">
    <location>
        <begin position="241"/>
        <end position="262"/>
    </location>
</feature>
<dbReference type="OrthoDB" id="9946382at2759"/>
<dbReference type="Pfam" id="PF01108">
    <property type="entry name" value="Tissue_fac"/>
    <property type="match status" value="1"/>
</dbReference>
<dbReference type="GO" id="GO:0009615">
    <property type="term" value="P:response to virus"/>
    <property type="evidence" value="ECO:0007669"/>
    <property type="project" value="UniProtKB-ARBA"/>
</dbReference>
<protein>
    <submittedName>
        <fullName evidence="8">Interferon gamma receptor 1</fullName>
    </submittedName>
</protein>
<evidence type="ECO:0000256" key="1">
    <source>
        <dbReference type="ARBA" id="ARBA00005399"/>
    </source>
</evidence>
<dbReference type="PANTHER" id="PTHR20859:SF5">
    <property type="entry name" value="INTERFERON GAMMA RECEPTOR 1"/>
    <property type="match status" value="1"/>
</dbReference>
<accession>A0A1S3W7J5</accession>
<dbReference type="FunCoup" id="A0A1S3W7J5">
    <property type="interactions" value="717"/>
</dbReference>
<evidence type="ECO:0000256" key="4">
    <source>
        <dbReference type="SAM" id="SignalP"/>
    </source>
</evidence>
<feature type="compositionally biased region" description="Polar residues" evidence="2">
    <location>
        <begin position="346"/>
        <end position="359"/>
    </location>
</feature>
<feature type="domain" description="Fibronectin type-III" evidence="5">
    <location>
        <begin position="23"/>
        <end position="109"/>
    </location>
</feature>
<evidence type="ECO:0000259" key="6">
    <source>
        <dbReference type="Pfam" id="PF07140"/>
    </source>
</evidence>
<keyword evidence="3" id="KW-0472">Membrane</keyword>
<dbReference type="InterPro" id="IPR003961">
    <property type="entry name" value="FN3_dom"/>
</dbReference>
<dbReference type="InterPro" id="IPR036116">
    <property type="entry name" value="FN3_sf"/>
</dbReference>
<organism evidence="7 8">
    <name type="scientific">Erinaceus europaeus</name>
    <name type="common">Western European hedgehog</name>
    <dbReference type="NCBI Taxonomy" id="9365"/>
    <lineage>
        <taxon>Eukaryota</taxon>
        <taxon>Metazoa</taxon>
        <taxon>Chordata</taxon>
        <taxon>Craniata</taxon>
        <taxon>Vertebrata</taxon>
        <taxon>Euteleostomi</taxon>
        <taxon>Mammalia</taxon>
        <taxon>Eutheria</taxon>
        <taxon>Laurasiatheria</taxon>
        <taxon>Eulipotyphla</taxon>
        <taxon>Erinaceidae</taxon>
        <taxon>Erinaceinae</taxon>
        <taxon>Erinaceus</taxon>
    </lineage>
</organism>
<evidence type="ECO:0000313" key="7">
    <source>
        <dbReference type="Proteomes" id="UP001652624"/>
    </source>
</evidence>
<keyword evidence="8" id="KW-0675">Receptor</keyword>
<dbReference type="STRING" id="9365.ENSEEUP00000008181"/>
<keyword evidence="4" id="KW-0732">Signal</keyword>
<dbReference type="InterPro" id="IPR013783">
    <property type="entry name" value="Ig-like_fold"/>
</dbReference>
<dbReference type="InParanoid" id="A0A1S3W7J5"/>
<dbReference type="GeneID" id="103110854"/>
<feature type="compositionally biased region" description="Basic and acidic residues" evidence="2">
    <location>
        <begin position="331"/>
        <end position="341"/>
    </location>
</feature>
<dbReference type="eggNOG" id="KOG2951">
    <property type="taxonomic scope" value="Eukaryota"/>
</dbReference>
<evidence type="ECO:0000256" key="3">
    <source>
        <dbReference type="SAM" id="Phobius"/>
    </source>
</evidence>
<dbReference type="PANTHER" id="PTHR20859">
    <property type="entry name" value="INTERFERON/INTERLEUKIN RECEPTOR"/>
    <property type="match status" value="1"/>
</dbReference>
<dbReference type="Pfam" id="PF20634">
    <property type="entry name" value="IFNGR1_transm"/>
    <property type="match status" value="1"/>
</dbReference>
<evidence type="ECO:0000259" key="5">
    <source>
        <dbReference type="Pfam" id="PF01108"/>
    </source>
</evidence>
<dbReference type="InterPro" id="IPR008355">
    <property type="entry name" value="Interferon_gamma_rcpt_asu"/>
</dbReference>
<dbReference type="Gene3D" id="2.60.40.10">
    <property type="entry name" value="Immunoglobulins"/>
    <property type="match status" value="2"/>
</dbReference>
<evidence type="ECO:0000313" key="8">
    <source>
        <dbReference type="RefSeq" id="XP_016042325.2"/>
    </source>
</evidence>
<dbReference type="Proteomes" id="UP001652624">
    <property type="component" value="Chromosome 4"/>
</dbReference>
<keyword evidence="7" id="KW-1185">Reference proteome</keyword>
<feature type="chain" id="PRO_5047275784" evidence="4">
    <location>
        <begin position="18"/>
        <end position="468"/>
    </location>
</feature>
<dbReference type="GO" id="GO:0005886">
    <property type="term" value="C:plasma membrane"/>
    <property type="evidence" value="ECO:0007669"/>
    <property type="project" value="UniProtKB-SubCell"/>
</dbReference>
<feature type="domain" description="Interferon gamma receptor D2" evidence="6">
    <location>
        <begin position="129"/>
        <end position="229"/>
    </location>
</feature>
<feature type="region of interest" description="Disordered" evidence="2">
    <location>
        <begin position="331"/>
        <end position="359"/>
    </location>
</feature>
<dbReference type="InterPro" id="IPR021126">
    <property type="entry name" value="IFN_gamma_rc_D2_pox/mammal"/>
</dbReference>
<evidence type="ECO:0000256" key="2">
    <source>
        <dbReference type="SAM" id="MobiDB-lite"/>
    </source>
</evidence>
<dbReference type="PRINTS" id="PR01777">
    <property type="entry name" value="INTERFERONGR"/>
</dbReference>
<dbReference type="AlphaFoldDB" id="A0A1S3W7J5"/>
<keyword evidence="3" id="KW-1133">Transmembrane helix</keyword>
<dbReference type="GO" id="GO:0019955">
    <property type="term" value="F:cytokine binding"/>
    <property type="evidence" value="ECO:0007669"/>
    <property type="project" value="InterPro"/>
</dbReference>
<dbReference type="CTD" id="3459"/>
<dbReference type="Pfam" id="PF07140">
    <property type="entry name" value="IFNGR1_D2"/>
    <property type="match status" value="1"/>
</dbReference>
<sequence>MALLLFLALTLGAGSQAEVSVPDPELSSVPEPMNLTFEAFNLNTVLHWKYPVMSPTPVFTVEVKTYRKGKWIQACSTSHHYCDISSQIDDPTVSLWARVRARLGQKESKYVKSKEFILCREGKIGPPTVDIRREKDTVITHIFDPLMMVNEEESEVIYDEEKYCYTFFYKLYVETNENETETIDVVDCNDTQCFISFPVSSLNSKYCVSAKGKSDRWDVSTEESEKLCILISHNDDESTEVWISVLATSMFILGIFIVAICIRKKINPFKKESIILPKSLLSVIKSPPAEPKPYSKYISPITYQPILLENKKVTSEQLSPATILDMHAESNPEKVEHREELPSETEVLNTQTDTSNMTANSSLTMRRENSLHSSSNLSESCSVALKAYHSRNGSDSGLVESESLLSDSEFTPTNITEMKTEQESIVLTNTTTSFGYDKPHVLVDLLVDDNGKESLIGYRLTTDSKEFS</sequence>
<reference evidence="8" key="1">
    <citation type="submission" date="2025-08" db="UniProtKB">
        <authorList>
            <consortium name="RefSeq"/>
        </authorList>
    </citation>
    <scope>IDENTIFICATION</scope>
</reference>
<dbReference type="GO" id="GO:0060333">
    <property type="term" value="P:type II interferon-mediated signaling pathway"/>
    <property type="evidence" value="ECO:0007669"/>
    <property type="project" value="InterPro"/>
</dbReference>